<dbReference type="Proteomes" id="UP000034364">
    <property type="component" value="Unassembled WGS sequence"/>
</dbReference>
<keyword evidence="1" id="KW-1133">Transmembrane helix</keyword>
<accession>A0A0G1S091</accession>
<name>A0A0G1S091_9BACT</name>
<evidence type="ECO:0000256" key="1">
    <source>
        <dbReference type="SAM" id="Phobius"/>
    </source>
</evidence>
<reference evidence="2 3" key="1">
    <citation type="journal article" date="2015" name="Nature">
        <title>rRNA introns, odd ribosomes, and small enigmatic genomes across a large radiation of phyla.</title>
        <authorList>
            <person name="Brown C.T."/>
            <person name="Hug L.A."/>
            <person name="Thomas B.C."/>
            <person name="Sharon I."/>
            <person name="Castelle C.J."/>
            <person name="Singh A."/>
            <person name="Wilkins M.J."/>
            <person name="Williams K.H."/>
            <person name="Banfield J.F."/>
        </authorList>
    </citation>
    <scope>NUCLEOTIDE SEQUENCE [LARGE SCALE GENOMIC DNA]</scope>
</reference>
<proteinExistence type="predicted"/>
<comment type="caution">
    <text evidence="2">The sequence shown here is derived from an EMBL/GenBank/DDBJ whole genome shotgun (WGS) entry which is preliminary data.</text>
</comment>
<dbReference type="EMBL" id="LCNV01000040">
    <property type="protein sequence ID" value="KKU62944.1"/>
    <property type="molecule type" value="Genomic_DNA"/>
</dbReference>
<organism evidence="2 3">
    <name type="scientific">Candidatus Amesbacteria bacterium GW2011_GWA1_47_16</name>
    <dbReference type="NCBI Taxonomy" id="1618353"/>
    <lineage>
        <taxon>Bacteria</taxon>
        <taxon>Candidatus Amesiibacteriota</taxon>
    </lineage>
</organism>
<feature type="transmembrane region" description="Helical" evidence="1">
    <location>
        <begin position="45"/>
        <end position="66"/>
    </location>
</feature>
<gene>
    <name evidence="2" type="ORF">UX87_C0040G0003</name>
</gene>
<protein>
    <submittedName>
        <fullName evidence="2">Uncharacterized protein</fullName>
    </submittedName>
</protein>
<keyword evidence="1" id="KW-0812">Transmembrane</keyword>
<evidence type="ECO:0000313" key="3">
    <source>
        <dbReference type="Proteomes" id="UP000034364"/>
    </source>
</evidence>
<keyword evidence="1" id="KW-0472">Membrane</keyword>
<sequence>MGIERTKQEIMAAEKKASKNFRWAGTFVISFIWAGIYASSHDSTLVMLISIPLLGMPTLYFLKNLLTYEDQLKELREELGGWE</sequence>
<feature type="transmembrane region" description="Helical" evidence="1">
    <location>
        <begin position="21"/>
        <end position="39"/>
    </location>
</feature>
<evidence type="ECO:0000313" key="2">
    <source>
        <dbReference type="EMBL" id="KKU62944.1"/>
    </source>
</evidence>
<dbReference type="AlphaFoldDB" id="A0A0G1S091"/>